<evidence type="ECO:0000313" key="3">
    <source>
        <dbReference type="EMBL" id="VBB09534.1"/>
    </source>
</evidence>
<evidence type="ECO:0000256" key="1">
    <source>
        <dbReference type="SAM" id="SignalP"/>
    </source>
</evidence>
<accession>A0A498RDA3</accession>
<evidence type="ECO:0000259" key="2">
    <source>
        <dbReference type="PROSITE" id="PS51272"/>
    </source>
</evidence>
<feature type="domain" description="SLH" evidence="2">
    <location>
        <begin position="23"/>
        <end position="86"/>
    </location>
</feature>
<gene>
    <name evidence="3" type="ORF">LUCI_4829</name>
</gene>
<dbReference type="PROSITE" id="PS51272">
    <property type="entry name" value="SLH"/>
    <property type="match status" value="1"/>
</dbReference>
<name>A0A498RDA3_9FIRM</name>
<reference evidence="3 4" key="1">
    <citation type="submission" date="2018-06" db="EMBL/GenBank/DDBJ databases">
        <authorList>
            <person name="Strepis N."/>
        </authorList>
    </citation>
    <scope>NUCLEOTIDE SEQUENCE [LARGE SCALE GENOMIC DNA]</scope>
    <source>
        <strain evidence="3">LUCI</strain>
    </source>
</reference>
<dbReference type="RefSeq" id="WP_122630313.1">
    <property type="nucleotide sequence ID" value="NZ_UPPP01000127.1"/>
</dbReference>
<keyword evidence="1" id="KW-0732">Signal</keyword>
<keyword evidence="4" id="KW-1185">Reference proteome</keyword>
<dbReference type="Proteomes" id="UP000277811">
    <property type="component" value="Unassembled WGS sequence"/>
</dbReference>
<proteinExistence type="predicted"/>
<dbReference type="PANTHER" id="PTHR43308:SF5">
    <property type="entry name" value="S-LAYER PROTEIN _ PEPTIDOGLYCAN ENDO-BETA-N-ACETYLGLUCOSAMINIDASE"/>
    <property type="match status" value="1"/>
</dbReference>
<feature type="signal peptide" evidence="1">
    <location>
        <begin position="1"/>
        <end position="23"/>
    </location>
</feature>
<dbReference type="PANTHER" id="PTHR43308">
    <property type="entry name" value="OUTER MEMBRANE PROTEIN ALPHA-RELATED"/>
    <property type="match status" value="1"/>
</dbReference>
<protein>
    <recommendedName>
        <fullName evidence="2">SLH domain-containing protein</fullName>
    </recommendedName>
</protein>
<dbReference type="InterPro" id="IPR001119">
    <property type="entry name" value="SLH_dom"/>
</dbReference>
<dbReference type="AlphaFoldDB" id="A0A498RDA3"/>
<dbReference type="EMBL" id="UPPP01000127">
    <property type="protein sequence ID" value="VBB09534.1"/>
    <property type="molecule type" value="Genomic_DNA"/>
</dbReference>
<dbReference type="OrthoDB" id="5845122at2"/>
<dbReference type="InterPro" id="IPR051465">
    <property type="entry name" value="Cell_Envelope_Struct_Comp"/>
</dbReference>
<dbReference type="SUPFAM" id="SSF56935">
    <property type="entry name" value="Porins"/>
    <property type="match status" value="1"/>
</dbReference>
<dbReference type="Pfam" id="PF00395">
    <property type="entry name" value="SLH"/>
    <property type="match status" value="1"/>
</dbReference>
<evidence type="ECO:0000313" key="4">
    <source>
        <dbReference type="Proteomes" id="UP000277811"/>
    </source>
</evidence>
<feature type="chain" id="PRO_5019715252" description="SLH domain-containing protein" evidence="1">
    <location>
        <begin position="24"/>
        <end position="455"/>
    </location>
</feature>
<organism evidence="3 4">
    <name type="scientific">Lucifera butyrica</name>
    <dbReference type="NCBI Taxonomy" id="1351585"/>
    <lineage>
        <taxon>Bacteria</taxon>
        <taxon>Bacillati</taxon>
        <taxon>Bacillota</taxon>
        <taxon>Negativicutes</taxon>
        <taxon>Veillonellales</taxon>
        <taxon>Veillonellaceae</taxon>
        <taxon>Lucifera</taxon>
    </lineage>
</organism>
<sequence length="455" mass="50446">MKRVTLVFLSLLLLFCFTVNVYAAGIYADVPPSHWAYQAVKQLTEAGIITGVSKDTFAGDKPVSRYEMAQMVFNAMTRYDKANADQKLLINALKAEYNDIYSKLLEHDKRISKLEKTQDKVSFSGVFSARYRDVDYLKSGTSSSVTNQIRLRLNGKINVDADSYIGFRFVTKAPNKNNLFNDSWTNVGGDNHMTANGTNNTYDNQIDRYYYTAKAGSNMALSLGEQALIIDPMNIIVDSTFFSYGGGKAKFNLDHLGKDAALTVQYGSFYKGATLTGFTGWGNKSATAFNNVDIASEILNGKINDINYTVGHADFRNNTAGVDLLNYTFANVGFLVAPKVGLSYEYANNSADSQGRFNAAKIVYGDQVLKKKGQWNVSYRYISAQKNAIFNRYAMLEGAAGSNTNDPENVTDAQITYAFSPTTTFFIQRMTVDDTIASNNANDNVIWKAELDVKF</sequence>